<evidence type="ECO:0000313" key="4">
    <source>
        <dbReference type="Proteomes" id="UP001362999"/>
    </source>
</evidence>
<gene>
    <name evidence="3" type="ORF">R3P38DRAFT_2829924</name>
</gene>
<comment type="caution">
    <text evidence="3">The sequence shown here is derived from an EMBL/GenBank/DDBJ whole genome shotgun (WGS) entry which is preliminary data.</text>
</comment>
<organism evidence="3 4">
    <name type="scientific">Favolaschia claudopus</name>
    <dbReference type="NCBI Taxonomy" id="2862362"/>
    <lineage>
        <taxon>Eukaryota</taxon>
        <taxon>Fungi</taxon>
        <taxon>Dikarya</taxon>
        <taxon>Basidiomycota</taxon>
        <taxon>Agaricomycotina</taxon>
        <taxon>Agaricomycetes</taxon>
        <taxon>Agaricomycetidae</taxon>
        <taxon>Agaricales</taxon>
        <taxon>Marasmiineae</taxon>
        <taxon>Mycenaceae</taxon>
        <taxon>Favolaschia</taxon>
    </lineage>
</organism>
<evidence type="ECO:0000256" key="1">
    <source>
        <dbReference type="SAM" id="Coils"/>
    </source>
</evidence>
<dbReference type="EMBL" id="JAWWNJ010000002">
    <property type="protein sequence ID" value="KAK7061512.1"/>
    <property type="molecule type" value="Genomic_DNA"/>
</dbReference>
<reference evidence="3 4" key="1">
    <citation type="journal article" date="2024" name="J Genomics">
        <title>Draft genome sequencing and assembly of Favolaschia claudopus CIRM-BRFM 2984 isolated from oak limbs.</title>
        <authorList>
            <person name="Navarro D."/>
            <person name="Drula E."/>
            <person name="Chaduli D."/>
            <person name="Cazenave R."/>
            <person name="Ahrendt S."/>
            <person name="Wang J."/>
            <person name="Lipzen A."/>
            <person name="Daum C."/>
            <person name="Barry K."/>
            <person name="Grigoriev I.V."/>
            <person name="Favel A."/>
            <person name="Rosso M.N."/>
            <person name="Martin F."/>
        </authorList>
    </citation>
    <scope>NUCLEOTIDE SEQUENCE [LARGE SCALE GENOMIC DNA]</scope>
    <source>
        <strain evidence="3 4">CIRM-BRFM 2984</strain>
    </source>
</reference>
<keyword evidence="1" id="KW-0175">Coiled coil</keyword>
<dbReference type="AlphaFoldDB" id="A0AAW0E7M6"/>
<feature type="coiled-coil region" evidence="1">
    <location>
        <begin position="38"/>
        <end position="65"/>
    </location>
</feature>
<name>A0AAW0E7M6_9AGAR</name>
<proteinExistence type="predicted"/>
<protein>
    <submittedName>
        <fullName evidence="3">Uncharacterized protein</fullName>
    </submittedName>
</protein>
<evidence type="ECO:0000256" key="2">
    <source>
        <dbReference type="SAM" id="MobiDB-lite"/>
    </source>
</evidence>
<feature type="region of interest" description="Disordered" evidence="2">
    <location>
        <begin position="67"/>
        <end position="93"/>
    </location>
</feature>
<sequence>MLRLAASASASRTLKHGSLISTRCIRMKNNKYLSVNADKEEDLLLERLQEQLKRVKARLAAEEAAKKKGGVDFTKRSPKLKYTPPSAASPAPTLLDTHVSSLWDDVVEPEVQAKLANYKITSMDQLQAAYEEADVDLNRPPYPSVERLKPRLRLAWELYQSIPEQLAIKARRGS</sequence>
<evidence type="ECO:0000313" key="3">
    <source>
        <dbReference type="EMBL" id="KAK7061512.1"/>
    </source>
</evidence>
<keyword evidence="4" id="KW-1185">Reference proteome</keyword>
<dbReference type="Proteomes" id="UP001362999">
    <property type="component" value="Unassembled WGS sequence"/>
</dbReference>
<accession>A0AAW0E7M6</accession>